<reference evidence="3 4" key="1">
    <citation type="submission" date="2019-05" db="EMBL/GenBank/DDBJ databases">
        <title>A Chromosome-scale Meerkat (S. suricatta) Genome Assembly.</title>
        <authorList>
            <person name="Dudchenko O."/>
            <person name="Lieberman Aiden E."/>
            <person name="Tung J."/>
            <person name="Barreiro L.B."/>
            <person name="Clutton-Brock T.H."/>
        </authorList>
    </citation>
    <scope>NUCLEOTIDE SEQUENCE [LARGE SCALE GENOMIC DNA]</scope>
</reference>
<organism evidence="3 4">
    <name type="scientific">Suricata suricatta</name>
    <name type="common">Meerkat</name>
    <dbReference type="NCBI Taxonomy" id="37032"/>
    <lineage>
        <taxon>Eukaryota</taxon>
        <taxon>Metazoa</taxon>
        <taxon>Chordata</taxon>
        <taxon>Craniata</taxon>
        <taxon>Vertebrata</taxon>
        <taxon>Euteleostomi</taxon>
        <taxon>Mammalia</taxon>
        <taxon>Eutheria</taxon>
        <taxon>Laurasiatheria</taxon>
        <taxon>Carnivora</taxon>
        <taxon>Feliformia</taxon>
        <taxon>Herpestidae</taxon>
        <taxon>Suricata</taxon>
    </lineage>
</organism>
<keyword evidence="4" id="KW-1185">Reference proteome</keyword>
<dbReference type="InterPro" id="IPR052270">
    <property type="entry name" value="CACF_protein"/>
</dbReference>
<accession>A0A673SZ53</accession>
<feature type="coiled-coil region" evidence="1">
    <location>
        <begin position="513"/>
        <end position="540"/>
    </location>
</feature>
<protein>
    <submittedName>
        <fullName evidence="3">Coiled-coil domain containing 191</fullName>
    </submittedName>
</protein>
<feature type="region of interest" description="Disordered" evidence="2">
    <location>
        <begin position="429"/>
        <end position="492"/>
    </location>
</feature>
<evidence type="ECO:0000313" key="3">
    <source>
        <dbReference type="Ensembl" id="ENSSSUP00005001886.1"/>
    </source>
</evidence>
<feature type="compositionally biased region" description="Polar residues" evidence="2">
    <location>
        <begin position="476"/>
        <end position="488"/>
    </location>
</feature>
<keyword evidence="1" id="KW-0175">Coiled coil</keyword>
<feature type="region of interest" description="Disordered" evidence="2">
    <location>
        <begin position="550"/>
        <end position="606"/>
    </location>
</feature>
<reference evidence="3" key="3">
    <citation type="submission" date="2025-09" db="UniProtKB">
        <authorList>
            <consortium name="Ensembl"/>
        </authorList>
    </citation>
    <scope>IDENTIFICATION</scope>
</reference>
<proteinExistence type="predicted"/>
<evidence type="ECO:0000256" key="1">
    <source>
        <dbReference type="SAM" id="Coils"/>
    </source>
</evidence>
<feature type="compositionally biased region" description="Polar residues" evidence="2">
    <location>
        <begin position="571"/>
        <end position="592"/>
    </location>
</feature>
<feature type="coiled-coil region" evidence="1">
    <location>
        <begin position="325"/>
        <end position="395"/>
    </location>
</feature>
<dbReference type="Ensembl" id="ENSSSUT00005002196.1">
    <property type="protein sequence ID" value="ENSSSUP00005001886.1"/>
    <property type="gene ID" value="ENSSSUG00005001285.1"/>
</dbReference>
<dbReference type="OMA" id="NRWKQFT"/>
<evidence type="ECO:0000256" key="2">
    <source>
        <dbReference type="SAM" id="MobiDB-lite"/>
    </source>
</evidence>
<dbReference type="PANTHER" id="PTHR22028:SF5">
    <property type="entry name" value="COILED-COIL DOMAIN-CONTAINING PROTEIN 191"/>
    <property type="match status" value="1"/>
</dbReference>
<dbReference type="PANTHER" id="PTHR22028">
    <property type="entry name" value="SFI1 SPINDLE BODY DOMAIN-CONTAINING PROTEIN-RELATED"/>
    <property type="match status" value="1"/>
</dbReference>
<dbReference type="AlphaFoldDB" id="A0A673SZ53"/>
<evidence type="ECO:0000313" key="4">
    <source>
        <dbReference type="Proteomes" id="UP000472268"/>
    </source>
</evidence>
<feature type="compositionally biased region" description="Basic and acidic residues" evidence="2">
    <location>
        <begin position="645"/>
        <end position="660"/>
    </location>
</feature>
<name>A0A673SZ53_SURSU</name>
<feature type="region of interest" description="Disordered" evidence="2">
    <location>
        <begin position="631"/>
        <end position="667"/>
    </location>
</feature>
<gene>
    <name evidence="3" type="primary">CCDC191</name>
</gene>
<reference evidence="3" key="2">
    <citation type="submission" date="2025-08" db="UniProtKB">
        <authorList>
            <consortium name="Ensembl"/>
        </authorList>
    </citation>
    <scope>IDENTIFICATION</scope>
</reference>
<dbReference type="Proteomes" id="UP000472268">
    <property type="component" value="Chromosome 5"/>
</dbReference>
<feature type="coiled-coil region" evidence="1">
    <location>
        <begin position="157"/>
        <end position="222"/>
    </location>
</feature>
<sequence>MEKASGYAVSKAFSARNSDLSRRLWSHTIDLETHEQIEDHDEVYAEAQKLVSDWLDTKLKRELASDGEDDAKDMVSNVPSVLEAGGHLKYDKFDELCGYLEEEEESTTVQKFIDHLLHKEVVDSGMLEGLGMNGNQDKPQQKDPRLTMEMRHKQVKENRLRREKELERRRIEKTLKKSALLEAQYLVQEEKKKKALEAKKEEEEIQREMVKLRREIIERRRTVEEAWKIERKKQEENSQKNTEESIFQSDHILLDEEKMAKERKKKLKELLIQTFKENHQCQKRYFSAWHKLILDYRIKLGKAGTLSDWKFQLKVLRAWRDYTRSQKLARETQAMENHLREENRKQQLAAEYNRKQVLRHRFTEWQHWHHAEMVKRELARTKEETRKRMNELLKAASLGKLSTDGSPGISLLEEAAAMVDAPARNGEVTGGLPLWEKPPSESSDCLPSSHLGRPTKSSLHVPLNASDNKQHETQDVEPSQQPGSNKIRTTSRKAKSMCVGHFCNRHVLQQQLIEKQKKKLQEQQKTILELKESQRLAEARWAAERAAAVTDARSCQLPNPREKEPKRTCQVLPNSPVASPGTDVSRSDSQNPAGARRNPRQLMAPHPILKAMEERAVQRAERRRILAERKKKQEEEKLAQLQAQEEDRQKREAEEKEAQLKRKREEKRLQKMKELEKQKRIKRNQQLEAAAKEHYERVLLRKKGLEPWKRLRTQSKQNVQVAEEHHSLALRRKCLLSWFQYSQQSLATRTACADRLYCQILLRRVLRSWLQHVTDVEEEVRELCVHFLQKRMFRAWCDTVRAAKTDSQSKLKIAVEHSDRRILWITFETWKKFANSMKEERRKEERRKQLRRKVAEILPDFQMLAPL</sequence>